<reference evidence="4 5" key="1">
    <citation type="journal article" date="2018" name="Plant J.">
        <title>Genome sequences of Chlorella sorokiniana UTEX 1602 and Micractinium conductrix SAG 241.80: implications to maltose excretion by a green alga.</title>
        <authorList>
            <person name="Arriola M.B."/>
            <person name="Velmurugan N."/>
            <person name="Zhang Y."/>
            <person name="Plunkett M.H."/>
            <person name="Hondzo H."/>
            <person name="Barney B.M."/>
        </authorList>
    </citation>
    <scope>NUCLEOTIDE SEQUENCE [LARGE SCALE GENOMIC DNA]</scope>
    <source>
        <strain evidence="4 5">SAG 241.80</strain>
    </source>
</reference>
<organism evidence="4 5">
    <name type="scientific">Micractinium conductrix</name>
    <dbReference type="NCBI Taxonomy" id="554055"/>
    <lineage>
        <taxon>Eukaryota</taxon>
        <taxon>Viridiplantae</taxon>
        <taxon>Chlorophyta</taxon>
        <taxon>core chlorophytes</taxon>
        <taxon>Trebouxiophyceae</taxon>
        <taxon>Chlorellales</taxon>
        <taxon>Chlorellaceae</taxon>
        <taxon>Chlorella clade</taxon>
        <taxon>Micractinium</taxon>
    </lineage>
</organism>
<name>A0A2P6V965_9CHLO</name>
<gene>
    <name evidence="4" type="ORF">C2E20_6009</name>
</gene>
<comment type="similarity">
    <text evidence="1">Belongs to the TSR2 family.</text>
</comment>
<proteinExistence type="inferred from homology"/>
<dbReference type="Pfam" id="PF10273">
    <property type="entry name" value="WGG"/>
    <property type="match status" value="1"/>
</dbReference>
<evidence type="ECO:0000313" key="4">
    <source>
        <dbReference type="EMBL" id="PSC70621.1"/>
    </source>
</evidence>
<feature type="compositionally biased region" description="Acidic residues" evidence="3">
    <location>
        <begin position="157"/>
        <end position="190"/>
    </location>
</feature>
<dbReference type="Proteomes" id="UP000239649">
    <property type="component" value="Unassembled WGS sequence"/>
</dbReference>
<keyword evidence="2" id="KW-0698">rRNA processing</keyword>
<feature type="region of interest" description="Disordered" evidence="3">
    <location>
        <begin position="150"/>
        <end position="216"/>
    </location>
</feature>
<evidence type="ECO:0000313" key="5">
    <source>
        <dbReference type="Proteomes" id="UP000239649"/>
    </source>
</evidence>
<sequence length="216" mass="23541">MAAQGMTLRNMHLVGGTQRRVEVPAAHRAAFEEGCALIFTRWTALQLGVQNEWGGSHSRQKAGDLLRDTINWFYNTKDHEMFDLQDLLDEALQVDFNIQAEDDSPYQVARQLVNMHNQVAAGDFSYVEQMRAAAAQAAAAAAAAAAASQRAPNGLPEADEDSSSSVDEEDGSDDDDAMDAEGGEDMDMDDAPQQPQGPVVDEDGFQVVQRKGRGRR</sequence>
<evidence type="ECO:0000256" key="1">
    <source>
        <dbReference type="ARBA" id="ARBA00006524"/>
    </source>
</evidence>
<dbReference type="AlphaFoldDB" id="A0A2P6V965"/>
<evidence type="ECO:0000256" key="3">
    <source>
        <dbReference type="SAM" id="MobiDB-lite"/>
    </source>
</evidence>
<dbReference type="PANTHER" id="PTHR21250">
    <property type="entry name" value="PRE-RRNA-PROCESSING PROTEIN TSR2 HOMOLOG"/>
    <property type="match status" value="1"/>
</dbReference>
<dbReference type="OrthoDB" id="263560at2759"/>
<keyword evidence="5" id="KW-1185">Reference proteome</keyword>
<accession>A0A2P6V965</accession>
<protein>
    <submittedName>
        <fullName evidence="4">Pre-rRNA-processing TSR2-like protein</fullName>
    </submittedName>
</protein>
<dbReference type="EMBL" id="LHPF02000019">
    <property type="protein sequence ID" value="PSC70621.1"/>
    <property type="molecule type" value="Genomic_DNA"/>
</dbReference>
<comment type="caution">
    <text evidence="4">The sequence shown here is derived from an EMBL/GenBank/DDBJ whole genome shotgun (WGS) entry which is preliminary data.</text>
</comment>
<dbReference type="GO" id="GO:0006364">
    <property type="term" value="P:rRNA processing"/>
    <property type="evidence" value="ECO:0007669"/>
    <property type="project" value="UniProtKB-KW"/>
</dbReference>
<dbReference type="InterPro" id="IPR019398">
    <property type="entry name" value="Pre-rRNA_process_TSR2"/>
</dbReference>
<dbReference type="STRING" id="554055.A0A2P6V965"/>
<evidence type="ECO:0000256" key="2">
    <source>
        <dbReference type="ARBA" id="ARBA00022552"/>
    </source>
</evidence>